<dbReference type="InterPro" id="IPR050491">
    <property type="entry name" value="AmpC-like"/>
</dbReference>
<feature type="domain" description="Beta-lactamase-related" evidence="1">
    <location>
        <begin position="11"/>
        <end position="326"/>
    </location>
</feature>
<dbReference type="InterPro" id="IPR001466">
    <property type="entry name" value="Beta-lactam-related"/>
</dbReference>
<organism evidence="2 3">
    <name type="scientific">Catellatospora coxensis</name>
    <dbReference type="NCBI Taxonomy" id="310354"/>
    <lineage>
        <taxon>Bacteria</taxon>
        <taxon>Bacillati</taxon>
        <taxon>Actinomycetota</taxon>
        <taxon>Actinomycetes</taxon>
        <taxon>Micromonosporales</taxon>
        <taxon>Micromonosporaceae</taxon>
        <taxon>Catellatospora</taxon>
    </lineage>
</organism>
<keyword evidence="2" id="KW-0378">Hydrolase</keyword>
<gene>
    <name evidence="2" type="ORF">Cco03nite_26270</name>
</gene>
<dbReference type="InterPro" id="IPR012338">
    <property type="entry name" value="Beta-lactam/transpept-like"/>
</dbReference>
<dbReference type="Gene3D" id="3.40.710.10">
    <property type="entry name" value="DD-peptidase/beta-lactamase superfamily"/>
    <property type="match status" value="1"/>
</dbReference>
<dbReference type="Pfam" id="PF00144">
    <property type="entry name" value="Beta-lactamase"/>
    <property type="match status" value="1"/>
</dbReference>
<evidence type="ECO:0000259" key="1">
    <source>
        <dbReference type="Pfam" id="PF00144"/>
    </source>
</evidence>
<comment type="caution">
    <text evidence="2">The sequence shown here is derived from an EMBL/GenBank/DDBJ whole genome shotgun (WGS) entry which is preliminary data.</text>
</comment>
<keyword evidence="3" id="KW-1185">Reference proteome</keyword>
<dbReference type="AlphaFoldDB" id="A0A8J3P6V8"/>
<dbReference type="GO" id="GO:0016787">
    <property type="term" value="F:hydrolase activity"/>
    <property type="evidence" value="ECO:0007669"/>
    <property type="project" value="UniProtKB-KW"/>
</dbReference>
<sequence>MWISQAMLQDALDALVAEGAVGALAEVRTGTGSYAMASGVRDRGTGAPVDPSGHFRIGSVTKTFTATAVLQLVGDGRLRLDDTVERWLPGMLADGAAITVRQLLMHTAGLYNYTDAWAVDGRLDVEVVLSRRSLRVRPEDTVALAEQRGARFPPGSAVAYDNTGYVLAGMVVERAGGGTYAEHVERRILKPLRLAGTVVRDDDPGLPRPHAHGYLPGPDGPVDVSVFDRSTAWASGGIVSTAHDVNRFFAALLRGELLGPAELEQMLTPTRWVTPGTDSGLGLVRVHLPGGPTVWGKHGGFFGFDTFSFHAPDASRQLTVSITTDTGRSPSTEDVLRLFGFVFGGQG</sequence>
<dbReference type="SUPFAM" id="SSF56601">
    <property type="entry name" value="beta-lactamase/transpeptidase-like"/>
    <property type="match status" value="1"/>
</dbReference>
<dbReference type="RefSeq" id="WP_203692316.1">
    <property type="nucleotide sequence ID" value="NZ_BAAALC010000024.1"/>
</dbReference>
<name>A0A8J3P6V8_9ACTN</name>
<evidence type="ECO:0000313" key="2">
    <source>
        <dbReference type="EMBL" id="GIG05927.1"/>
    </source>
</evidence>
<dbReference type="Proteomes" id="UP000630887">
    <property type="component" value="Unassembled WGS sequence"/>
</dbReference>
<protein>
    <submittedName>
        <fullName evidence="2">Serine hydrolase</fullName>
    </submittedName>
</protein>
<dbReference type="EMBL" id="BONI01000018">
    <property type="protein sequence ID" value="GIG05927.1"/>
    <property type="molecule type" value="Genomic_DNA"/>
</dbReference>
<proteinExistence type="predicted"/>
<evidence type="ECO:0000313" key="3">
    <source>
        <dbReference type="Proteomes" id="UP000630887"/>
    </source>
</evidence>
<reference evidence="2 3" key="1">
    <citation type="submission" date="2021-01" db="EMBL/GenBank/DDBJ databases">
        <title>Whole genome shotgun sequence of Catellatospora coxensis NBRC 107359.</title>
        <authorList>
            <person name="Komaki H."/>
            <person name="Tamura T."/>
        </authorList>
    </citation>
    <scope>NUCLEOTIDE SEQUENCE [LARGE SCALE GENOMIC DNA]</scope>
    <source>
        <strain evidence="2 3">NBRC 107359</strain>
    </source>
</reference>
<dbReference type="PANTHER" id="PTHR46825">
    <property type="entry name" value="D-ALANYL-D-ALANINE-CARBOXYPEPTIDASE/ENDOPEPTIDASE AMPH"/>
    <property type="match status" value="1"/>
</dbReference>
<dbReference type="PANTHER" id="PTHR46825:SF7">
    <property type="entry name" value="D-ALANYL-D-ALANINE CARBOXYPEPTIDASE"/>
    <property type="match status" value="1"/>
</dbReference>
<accession>A0A8J3P6V8</accession>